<keyword evidence="3" id="KW-0804">Transcription</keyword>
<sequence>MSSGDHQRVTVTDVARAAGVSTATVTRTLQKPDVVKAATRERVMEAVRRLGYSPNPMARNLRHGSPAGVVGLVTAGFTNIFQAWVAAGAEAELRRAGLQLLIGSTDDDPAREPELARIMIDRRVSALLMMPDGDDRDFLRPEYTYGTPVVLVGRPANGLDVDVVMTTDDQAVDEATDQLLRLGHRRIAALAGRADSFRAAQRLSGYRAALARHAVPEPQDLVVTGLTSPQEINAAVTELMRMSEPPTAVLALNLGISSGVLLDRIVNRRDTAFVALDENDLSAGLGISAITRDPFELGRQAALLALERITDPTARPRTVTLPSLLVRRGSGEVPPPSAATDGVPAAVPHEVVQSDGSGVARD</sequence>
<keyword evidence="1" id="KW-0805">Transcription regulation</keyword>
<dbReference type="PROSITE" id="PS50932">
    <property type="entry name" value="HTH_LACI_2"/>
    <property type="match status" value="1"/>
</dbReference>
<evidence type="ECO:0000256" key="4">
    <source>
        <dbReference type="SAM" id="MobiDB-lite"/>
    </source>
</evidence>
<dbReference type="Proteomes" id="UP001499986">
    <property type="component" value="Unassembled WGS sequence"/>
</dbReference>
<dbReference type="Pfam" id="PF00356">
    <property type="entry name" value="LacI"/>
    <property type="match status" value="1"/>
</dbReference>
<feature type="domain" description="HTH lacI-type" evidence="5">
    <location>
        <begin position="9"/>
        <end position="63"/>
    </location>
</feature>
<evidence type="ECO:0000313" key="7">
    <source>
        <dbReference type="Proteomes" id="UP001499986"/>
    </source>
</evidence>
<proteinExistence type="predicted"/>
<dbReference type="EMBL" id="BAAASE010000001">
    <property type="protein sequence ID" value="GAA2382066.1"/>
    <property type="molecule type" value="Genomic_DNA"/>
</dbReference>
<evidence type="ECO:0000256" key="2">
    <source>
        <dbReference type="ARBA" id="ARBA00023125"/>
    </source>
</evidence>
<dbReference type="InterPro" id="IPR028082">
    <property type="entry name" value="Peripla_BP_I"/>
</dbReference>
<organism evidence="6 7">
    <name type="scientific">Streptomyces coeruleofuscus</name>
    <dbReference type="NCBI Taxonomy" id="66879"/>
    <lineage>
        <taxon>Bacteria</taxon>
        <taxon>Bacillati</taxon>
        <taxon>Actinomycetota</taxon>
        <taxon>Actinomycetes</taxon>
        <taxon>Kitasatosporales</taxon>
        <taxon>Streptomycetaceae</taxon>
        <taxon>Streptomyces</taxon>
    </lineage>
</organism>
<dbReference type="Pfam" id="PF00532">
    <property type="entry name" value="Peripla_BP_1"/>
    <property type="match status" value="1"/>
</dbReference>
<dbReference type="Gene3D" id="1.10.260.40">
    <property type="entry name" value="lambda repressor-like DNA-binding domains"/>
    <property type="match status" value="1"/>
</dbReference>
<dbReference type="CDD" id="cd06267">
    <property type="entry name" value="PBP1_LacI_sugar_binding-like"/>
    <property type="match status" value="1"/>
</dbReference>
<protein>
    <submittedName>
        <fullName evidence="6">LacI family DNA-binding transcriptional regulator</fullName>
    </submittedName>
</protein>
<dbReference type="Gene3D" id="3.40.50.2300">
    <property type="match status" value="2"/>
</dbReference>
<dbReference type="GO" id="GO:0003677">
    <property type="term" value="F:DNA binding"/>
    <property type="evidence" value="ECO:0007669"/>
    <property type="project" value="UniProtKB-KW"/>
</dbReference>
<reference evidence="6 7" key="1">
    <citation type="journal article" date="2019" name="Int. J. Syst. Evol. Microbiol.">
        <title>The Global Catalogue of Microorganisms (GCM) 10K type strain sequencing project: providing services to taxonomists for standard genome sequencing and annotation.</title>
        <authorList>
            <consortium name="The Broad Institute Genomics Platform"/>
            <consortium name="The Broad Institute Genome Sequencing Center for Infectious Disease"/>
            <person name="Wu L."/>
            <person name="Ma J."/>
        </authorList>
    </citation>
    <scope>NUCLEOTIDE SEQUENCE [LARGE SCALE GENOMIC DNA]</scope>
    <source>
        <strain evidence="6 7">JCM 4358</strain>
    </source>
</reference>
<evidence type="ECO:0000259" key="5">
    <source>
        <dbReference type="PROSITE" id="PS50932"/>
    </source>
</evidence>
<dbReference type="SUPFAM" id="SSF47413">
    <property type="entry name" value="lambda repressor-like DNA-binding domains"/>
    <property type="match status" value="1"/>
</dbReference>
<keyword evidence="7" id="KW-1185">Reference proteome</keyword>
<evidence type="ECO:0000256" key="1">
    <source>
        <dbReference type="ARBA" id="ARBA00023015"/>
    </source>
</evidence>
<dbReference type="PANTHER" id="PTHR30146">
    <property type="entry name" value="LACI-RELATED TRANSCRIPTIONAL REPRESSOR"/>
    <property type="match status" value="1"/>
</dbReference>
<feature type="region of interest" description="Disordered" evidence="4">
    <location>
        <begin position="327"/>
        <end position="362"/>
    </location>
</feature>
<gene>
    <name evidence="6" type="ORF">GCM10010255_05140</name>
</gene>
<keyword evidence="2 6" id="KW-0238">DNA-binding</keyword>
<dbReference type="PANTHER" id="PTHR30146:SF109">
    <property type="entry name" value="HTH-TYPE TRANSCRIPTIONAL REGULATOR GALS"/>
    <property type="match status" value="1"/>
</dbReference>
<dbReference type="InterPro" id="IPR010982">
    <property type="entry name" value="Lambda_DNA-bd_dom_sf"/>
</dbReference>
<dbReference type="SUPFAM" id="SSF53822">
    <property type="entry name" value="Periplasmic binding protein-like I"/>
    <property type="match status" value="1"/>
</dbReference>
<comment type="caution">
    <text evidence="6">The sequence shown here is derived from an EMBL/GenBank/DDBJ whole genome shotgun (WGS) entry which is preliminary data.</text>
</comment>
<dbReference type="SMART" id="SM00354">
    <property type="entry name" value="HTH_LACI"/>
    <property type="match status" value="1"/>
</dbReference>
<name>A0ABN3HJL2_9ACTN</name>
<evidence type="ECO:0000313" key="6">
    <source>
        <dbReference type="EMBL" id="GAA2382066.1"/>
    </source>
</evidence>
<dbReference type="InterPro" id="IPR001761">
    <property type="entry name" value="Peripla_BP/Lac1_sug-bd_dom"/>
</dbReference>
<dbReference type="CDD" id="cd01392">
    <property type="entry name" value="HTH_LacI"/>
    <property type="match status" value="1"/>
</dbReference>
<accession>A0ABN3HJL2</accession>
<dbReference type="InterPro" id="IPR000843">
    <property type="entry name" value="HTH_LacI"/>
</dbReference>
<evidence type="ECO:0000256" key="3">
    <source>
        <dbReference type="ARBA" id="ARBA00023163"/>
    </source>
</evidence>